<evidence type="ECO:0000313" key="1">
    <source>
        <dbReference type="EMBL" id="GFD06836.1"/>
    </source>
</evidence>
<name>A0A699TD05_TANCI</name>
<protein>
    <submittedName>
        <fullName evidence="1">Uncharacterized protein</fullName>
    </submittedName>
</protein>
<comment type="caution">
    <text evidence="1">The sequence shown here is derived from an EMBL/GenBank/DDBJ whole genome shotgun (WGS) entry which is preliminary data.</text>
</comment>
<accession>A0A699TD05</accession>
<gene>
    <name evidence="1" type="ORF">Tci_878805</name>
</gene>
<sequence>SLEVSEESFKQAVGTSELAVGIGDSTISVSICSAEGLNVEAVELWFPLPSGT</sequence>
<feature type="non-terminal residue" evidence="1">
    <location>
        <position position="1"/>
    </location>
</feature>
<organism evidence="1">
    <name type="scientific">Tanacetum cinerariifolium</name>
    <name type="common">Dalmatian daisy</name>
    <name type="synonym">Chrysanthemum cinerariifolium</name>
    <dbReference type="NCBI Taxonomy" id="118510"/>
    <lineage>
        <taxon>Eukaryota</taxon>
        <taxon>Viridiplantae</taxon>
        <taxon>Streptophyta</taxon>
        <taxon>Embryophyta</taxon>
        <taxon>Tracheophyta</taxon>
        <taxon>Spermatophyta</taxon>
        <taxon>Magnoliopsida</taxon>
        <taxon>eudicotyledons</taxon>
        <taxon>Gunneridae</taxon>
        <taxon>Pentapetalae</taxon>
        <taxon>asterids</taxon>
        <taxon>campanulids</taxon>
        <taxon>Asterales</taxon>
        <taxon>Asteraceae</taxon>
        <taxon>Asteroideae</taxon>
        <taxon>Anthemideae</taxon>
        <taxon>Anthemidinae</taxon>
        <taxon>Tanacetum</taxon>
    </lineage>
</organism>
<dbReference type="EMBL" id="BKCJ011227612">
    <property type="protein sequence ID" value="GFD06836.1"/>
    <property type="molecule type" value="Genomic_DNA"/>
</dbReference>
<proteinExistence type="predicted"/>
<dbReference type="AlphaFoldDB" id="A0A699TD05"/>
<reference evidence="1" key="1">
    <citation type="journal article" date="2019" name="Sci. Rep.">
        <title>Draft genome of Tanacetum cinerariifolium, the natural source of mosquito coil.</title>
        <authorList>
            <person name="Yamashiro T."/>
            <person name="Shiraishi A."/>
            <person name="Satake H."/>
            <person name="Nakayama K."/>
        </authorList>
    </citation>
    <scope>NUCLEOTIDE SEQUENCE</scope>
</reference>